<evidence type="ECO:0000313" key="7">
    <source>
        <dbReference type="EMBL" id="KAJ9150667.1"/>
    </source>
</evidence>
<keyword evidence="2 6" id="KW-0812">Transmembrane</keyword>
<evidence type="ECO:0000256" key="3">
    <source>
        <dbReference type="ARBA" id="ARBA00022989"/>
    </source>
</evidence>
<gene>
    <name evidence="7" type="ORF">NKR23_g3612</name>
</gene>
<keyword evidence="8" id="KW-1185">Reference proteome</keyword>
<dbReference type="InterPro" id="IPR007568">
    <property type="entry name" value="RTA1"/>
</dbReference>
<feature type="transmembrane region" description="Helical" evidence="6">
    <location>
        <begin position="138"/>
        <end position="156"/>
    </location>
</feature>
<dbReference type="Pfam" id="PF04479">
    <property type="entry name" value="RTA1"/>
    <property type="match status" value="1"/>
</dbReference>
<proteinExistence type="predicted"/>
<sequence length="318" mass="34672">MADYPDYPGDFVTFGPGANCTLDLCPIWTTVYNYRPSLAANLTFAILFGVALVAHAILGVWWRSWWFMWCIIVGCLDEMLGYAGRIWLHYDPWNFNAFMIQIVCLTIGPVFYCAAIYVVLARTITEFGPELSRFPPRLFYWIFIPCDIVSLILQGAGGGMSTTSSGTNQTGVDLALAGLAFQVFTLVVFSALYVDYLVRCWAAGRALGGGGAGRLQLRGRLGVFFGFMGLAIALTLARCAFRVDELSEGYDGALVHNEKLFIGLEGVLIIASVFSLCLGHPGLIFGREDRAAAGALSADDSRAESGLSGAEEKMRRES</sequence>
<feature type="transmembrane region" description="Helical" evidence="6">
    <location>
        <begin position="65"/>
        <end position="83"/>
    </location>
</feature>
<dbReference type="GO" id="GO:0005886">
    <property type="term" value="C:plasma membrane"/>
    <property type="evidence" value="ECO:0007669"/>
    <property type="project" value="TreeGrafter"/>
</dbReference>
<keyword evidence="3 6" id="KW-1133">Transmembrane helix</keyword>
<evidence type="ECO:0000256" key="1">
    <source>
        <dbReference type="ARBA" id="ARBA00004141"/>
    </source>
</evidence>
<feature type="transmembrane region" description="Helical" evidence="6">
    <location>
        <begin position="38"/>
        <end position="58"/>
    </location>
</feature>
<accession>A0AA38RZ09</accession>
<feature type="region of interest" description="Disordered" evidence="5">
    <location>
        <begin position="295"/>
        <end position="318"/>
    </location>
</feature>
<evidence type="ECO:0000256" key="2">
    <source>
        <dbReference type="ARBA" id="ARBA00022692"/>
    </source>
</evidence>
<feature type="transmembrane region" description="Helical" evidence="6">
    <location>
        <begin position="260"/>
        <end position="278"/>
    </location>
</feature>
<dbReference type="EMBL" id="JANBVO010000007">
    <property type="protein sequence ID" value="KAJ9150667.1"/>
    <property type="molecule type" value="Genomic_DNA"/>
</dbReference>
<dbReference type="PANTHER" id="PTHR31465">
    <property type="entry name" value="PROTEIN RTA1-RELATED"/>
    <property type="match status" value="1"/>
</dbReference>
<organism evidence="7 8">
    <name type="scientific">Pleurostoma richardsiae</name>
    <dbReference type="NCBI Taxonomy" id="41990"/>
    <lineage>
        <taxon>Eukaryota</taxon>
        <taxon>Fungi</taxon>
        <taxon>Dikarya</taxon>
        <taxon>Ascomycota</taxon>
        <taxon>Pezizomycotina</taxon>
        <taxon>Sordariomycetes</taxon>
        <taxon>Sordariomycetidae</taxon>
        <taxon>Calosphaeriales</taxon>
        <taxon>Pleurostomataceae</taxon>
        <taxon>Pleurostoma</taxon>
    </lineage>
</organism>
<comment type="subcellular location">
    <subcellularLocation>
        <location evidence="1">Membrane</location>
        <topology evidence="1">Multi-pass membrane protein</topology>
    </subcellularLocation>
</comment>
<keyword evidence="4 6" id="KW-0472">Membrane</keyword>
<name>A0AA38RZ09_9PEZI</name>
<reference evidence="7" key="1">
    <citation type="submission" date="2022-07" db="EMBL/GenBank/DDBJ databases">
        <title>Fungi with potential for degradation of polypropylene.</title>
        <authorList>
            <person name="Gostincar C."/>
        </authorList>
    </citation>
    <scope>NUCLEOTIDE SEQUENCE</scope>
    <source>
        <strain evidence="7">EXF-13308</strain>
    </source>
</reference>
<dbReference type="AlphaFoldDB" id="A0AA38RZ09"/>
<evidence type="ECO:0000256" key="6">
    <source>
        <dbReference type="SAM" id="Phobius"/>
    </source>
</evidence>
<evidence type="ECO:0000256" key="4">
    <source>
        <dbReference type="ARBA" id="ARBA00023136"/>
    </source>
</evidence>
<evidence type="ECO:0000256" key="5">
    <source>
        <dbReference type="SAM" id="MobiDB-lite"/>
    </source>
</evidence>
<dbReference type="PANTHER" id="PTHR31465:SF9">
    <property type="entry name" value="SPHINGOID LONG-CHAIN BASE TRANSPORTER RSB1"/>
    <property type="match status" value="1"/>
</dbReference>
<comment type="caution">
    <text evidence="7">The sequence shown here is derived from an EMBL/GenBank/DDBJ whole genome shotgun (WGS) entry which is preliminary data.</text>
</comment>
<dbReference type="Proteomes" id="UP001174694">
    <property type="component" value="Unassembled WGS sequence"/>
</dbReference>
<dbReference type="GO" id="GO:0000324">
    <property type="term" value="C:fungal-type vacuole"/>
    <property type="evidence" value="ECO:0007669"/>
    <property type="project" value="TreeGrafter"/>
</dbReference>
<feature type="transmembrane region" description="Helical" evidence="6">
    <location>
        <begin position="176"/>
        <end position="198"/>
    </location>
</feature>
<feature type="transmembrane region" description="Helical" evidence="6">
    <location>
        <begin position="95"/>
        <end position="118"/>
    </location>
</feature>
<feature type="transmembrane region" description="Helical" evidence="6">
    <location>
        <begin position="219"/>
        <end position="240"/>
    </location>
</feature>
<evidence type="ECO:0000313" key="8">
    <source>
        <dbReference type="Proteomes" id="UP001174694"/>
    </source>
</evidence>
<protein>
    <submittedName>
        <fullName evidence="7">RTA1 like protein</fullName>
    </submittedName>
</protein>